<keyword evidence="1" id="KW-0732">Signal</keyword>
<dbReference type="PROSITE" id="PS51257">
    <property type="entry name" value="PROKAR_LIPOPROTEIN"/>
    <property type="match status" value="1"/>
</dbReference>
<reference evidence="2" key="1">
    <citation type="journal article" date="2015" name="Proc. Natl. Acad. Sci. U.S.A.">
        <title>Bacterial clade with the ribosomal RNA operon on a small plasmid rather than the chromosome.</title>
        <authorList>
            <person name="Anda M."/>
            <person name="Ohtsubo Y."/>
            <person name="Okubo T."/>
            <person name="Sugawara M."/>
            <person name="Nagata Y."/>
            <person name="Tsuda M."/>
            <person name="Minamisawa K."/>
            <person name="Mitsui H."/>
        </authorList>
    </citation>
    <scope>NUCLEOTIDE SEQUENCE</scope>
    <source>
        <strain evidence="2">JCM 14755</strain>
    </source>
</reference>
<dbReference type="Gene3D" id="3.30.160.150">
    <property type="entry name" value="Lipoprotein like domain"/>
    <property type="match status" value="1"/>
</dbReference>
<dbReference type="RefSeq" id="WP_192843006.1">
    <property type="nucleotide sequence ID" value="NZ_BBWR01000003.1"/>
</dbReference>
<protein>
    <recommendedName>
        <fullName evidence="3">LPS-assembly lipoprotein</fullName>
    </recommendedName>
</protein>
<name>A0A0P0Z0S5_9HYPH</name>
<feature type="chain" id="PRO_5006057953" description="LPS-assembly lipoprotein" evidence="1">
    <location>
        <begin position="36"/>
        <end position="191"/>
    </location>
</feature>
<accession>A0A0P0Z0S5</accession>
<dbReference type="GO" id="GO:0019867">
    <property type="term" value="C:outer membrane"/>
    <property type="evidence" value="ECO:0007669"/>
    <property type="project" value="InterPro"/>
</dbReference>
<sequence length="191" mass="20271">MSYTDAKRMARAGLAAGGLAALTLLAACTSGPAYAPQTSTPQTPDVSGPPLLSELRGRVAVREANSRTEQIFRNALLFRLNGSEPVRDARYQVNYSITALDSVTSVESGSGIPSAASYRMQADYTIVRLSDNETIGAGSRFSTVPYDRNSQLYASQSAVEDARARAGKELAERVGMALLPVLKREPGAGIN</sequence>
<proteinExistence type="predicted"/>
<evidence type="ECO:0000313" key="2">
    <source>
        <dbReference type="EMBL" id="BAT27517.1"/>
    </source>
</evidence>
<dbReference type="InterPro" id="IPR007485">
    <property type="entry name" value="LPS_assembly_LptE"/>
</dbReference>
<dbReference type="AlphaFoldDB" id="A0A0P0Z0S5"/>
<organism evidence="2">
    <name type="scientific">Aureimonas frigidaquae</name>
    <dbReference type="NCBI Taxonomy" id="424757"/>
    <lineage>
        <taxon>Bacteria</taxon>
        <taxon>Pseudomonadati</taxon>
        <taxon>Pseudomonadota</taxon>
        <taxon>Alphaproteobacteria</taxon>
        <taxon>Hyphomicrobiales</taxon>
        <taxon>Aurantimonadaceae</taxon>
        <taxon>Aureimonas</taxon>
    </lineage>
</organism>
<dbReference type="Pfam" id="PF04390">
    <property type="entry name" value="LptE"/>
    <property type="match status" value="1"/>
</dbReference>
<dbReference type="EMBL" id="LC066375">
    <property type="protein sequence ID" value="BAT27517.1"/>
    <property type="molecule type" value="Genomic_DNA"/>
</dbReference>
<dbReference type="GO" id="GO:0043165">
    <property type="term" value="P:Gram-negative-bacterium-type cell outer membrane assembly"/>
    <property type="evidence" value="ECO:0007669"/>
    <property type="project" value="InterPro"/>
</dbReference>
<evidence type="ECO:0008006" key="3">
    <source>
        <dbReference type="Google" id="ProtNLM"/>
    </source>
</evidence>
<feature type="signal peptide" evidence="1">
    <location>
        <begin position="1"/>
        <end position="35"/>
    </location>
</feature>
<evidence type="ECO:0000256" key="1">
    <source>
        <dbReference type="SAM" id="SignalP"/>
    </source>
</evidence>